<comment type="caution">
    <text evidence="1">The sequence shown here is derived from an EMBL/GenBank/DDBJ whole genome shotgun (WGS) entry which is preliminary data.</text>
</comment>
<dbReference type="EMBL" id="JANURM010000027">
    <property type="protein sequence ID" value="MDL0089930.1"/>
    <property type="molecule type" value="Genomic_DNA"/>
</dbReference>
<dbReference type="Proteomes" id="UP001173801">
    <property type="component" value="Unassembled WGS sequence"/>
</dbReference>
<sequence length="124" mass="14418">MKRFKNVIDRIREVTADELKEYTKLKAKFFFNKKDPDLMDALFKKSKRLSFLAYKELGCDLTMQIIPFIEKSQSFKKAGITCIPDFVAFCVFDRGYAKYSGADFYMPPRELFKTAIVIKGKGVE</sequence>
<gene>
    <name evidence="1" type="ORF">NYG85_11240</name>
</gene>
<reference evidence="1" key="2">
    <citation type="journal article" date="2023" name="Microorganisms">
        <title>Isolation and Genomic Characteristics of Cat-Borne Campylobacter felis sp. nov. and Sheep-Borne Campylobacter ovis sp. nov.</title>
        <authorList>
            <person name="Wang H."/>
            <person name="Li Y."/>
            <person name="Gu Y."/>
            <person name="Zhou G."/>
            <person name="Chen X."/>
            <person name="Zhang X."/>
            <person name="Shao Z."/>
            <person name="Zhang J."/>
            <person name="Zhang M."/>
        </authorList>
    </citation>
    <scope>NUCLEOTIDE SEQUENCE</scope>
    <source>
        <strain evidence="1">PS10</strain>
    </source>
</reference>
<organism evidence="1 2">
    <name type="scientific">Campylobacter gastrosuis</name>
    <dbReference type="NCBI Taxonomy" id="2974576"/>
    <lineage>
        <taxon>Bacteria</taxon>
        <taxon>Pseudomonadati</taxon>
        <taxon>Campylobacterota</taxon>
        <taxon>Epsilonproteobacteria</taxon>
        <taxon>Campylobacterales</taxon>
        <taxon>Campylobacteraceae</taxon>
        <taxon>Campylobacter</taxon>
    </lineage>
</organism>
<evidence type="ECO:0000313" key="1">
    <source>
        <dbReference type="EMBL" id="MDL0089930.1"/>
    </source>
</evidence>
<keyword evidence="2" id="KW-1185">Reference proteome</keyword>
<reference evidence="1" key="1">
    <citation type="submission" date="2022-08" db="EMBL/GenBank/DDBJ databases">
        <authorList>
            <person name="Wang H."/>
        </authorList>
    </citation>
    <scope>NUCLEOTIDE SEQUENCE</scope>
    <source>
        <strain evidence="1">PS10</strain>
    </source>
</reference>
<dbReference type="RefSeq" id="WP_284938701.1">
    <property type="nucleotide sequence ID" value="NZ_JANURM010000027.1"/>
</dbReference>
<proteinExistence type="predicted"/>
<name>A0ABT7HT82_9BACT</name>
<evidence type="ECO:0000313" key="2">
    <source>
        <dbReference type="Proteomes" id="UP001173801"/>
    </source>
</evidence>
<protein>
    <submittedName>
        <fullName evidence="1">Uncharacterized protein</fullName>
    </submittedName>
</protein>
<accession>A0ABT7HT82</accession>